<sequence length="37" mass="4397">MPTSGLKYIINPHFYPISHLSVDVSLYETSYFDRIYE</sequence>
<organism evidence="1">
    <name type="scientific">Anguilla anguilla</name>
    <name type="common">European freshwater eel</name>
    <name type="synonym">Muraena anguilla</name>
    <dbReference type="NCBI Taxonomy" id="7936"/>
    <lineage>
        <taxon>Eukaryota</taxon>
        <taxon>Metazoa</taxon>
        <taxon>Chordata</taxon>
        <taxon>Craniata</taxon>
        <taxon>Vertebrata</taxon>
        <taxon>Euteleostomi</taxon>
        <taxon>Actinopterygii</taxon>
        <taxon>Neopterygii</taxon>
        <taxon>Teleostei</taxon>
        <taxon>Anguilliformes</taxon>
        <taxon>Anguillidae</taxon>
        <taxon>Anguilla</taxon>
    </lineage>
</organism>
<protein>
    <submittedName>
        <fullName evidence="1">Uncharacterized protein</fullName>
    </submittedName>
</protein>
<reference evidence="1" key="1">
    <citation type="submission" date="2014-11" db="EMBL/GenBank/DDBJ databases">
        <authorList>
            <person name="Amaro Gonzalez C."/>
        </authorList>
    </citation>
    <scope>NUCLEOTIDE SEQUENCE</scope>
</reference>
<reference evidence="1" key="2">
    <citation type="journal article" date="2015" name="Fish Shellfish Immunol.">
        <title>Early steps in the European eel (Anguilla anguilla)-Vibrio vulnificus interaction in the gills: Role of the RtxA13 toxin.</title>
        <authorList>
            <person name="Callol A."/>
            <person name="Pajuelo D."/>
            <person name="Ebbesson L."/>
            <person name="Teles M."/>
            <person name="MacKenzie S."/>
            <person name="Amaro C."/>
        </authorList>
    </citation>
    <scope>NUCLEOTIDE SEQUENCE</scope>
</reference>
<name>A0A0E9TDS7_ANGAN</name>
<accession>A0A0E9TDS7</accession>
<dbReference type="EMBL" id="GBXM01057512">
    <property type="protein sequence ID" value="JAH51065.1"/>
    <property type="molecule type" value="Transcribed_RNA"/>
</dbReference>
<proteinExistence type="predicted"/>
<evidence type="ECO:0000313" key="1">
    <source>
        <dbReference type="EMBL" id="JAH51065.1"/>
    </source>
</evidence>
<dbReference type="AlphaFoldDB" id="A0A0E9TDS7"/>